<proteinExistence type="predicted"/>
<dbReference type="AlphaFoldDB" id="U9U060"/>
<protein>
    <submittedName>
        <fullName evidence="1">Uncharacterized protein</fullName>
    </submittedName>
</protein>
<reference evidence="1" key="1">
    <citation type="submission" date="2013-07" db="EMBL/GenBank/DDBJ databases">
        <title>The genome of an arbuscular mycorrhizal fungus provides insights into the evolution of the oldest plant symbiosis.</title>
        <authorList>
            <consortium name="DOE Joint Genome Institute"/>
            <person name="Tisserant E."/>
            <person name="Malbreil M."/>
            <person name="Kuo A."/>
            <person name="Kohler A."/>
            <person name="Symeonidi A."/>
            <person name="Balestrini R."/>
            <person name="Charron P."/>
            <person name="Duensing N."/>
            <person name="Frei-dit-Frey N."/>
            <person name="Gianinazzi-Pearson V."/>
            <person name="Gilbert B."/>
            <person name="Handa Y."/>
            <person name="Hijri M."/>
            <person name="Kaul R."/>
            <person name="Kawaguchi M."/>
            <person name="Krajinski F."/>
            <person name="Lammers P."/>
            <person name="Lapierre D."/>
            <person name="Masclaux F.G."/>
            <person name="Murat C."/>
            <person name="Morin E."/>
            <person name="Ndikumana S."/>
            <person name="Pagni M."/>
            <person name="Petitpierre D."/>
            <person name="Requena N."/>
            <person name="Rosikiewicz P."/>
            <person name="Riley R."/>
            <person name="Saito K."/>
            <person name="San Clemente H."/>
            <person name="Shapiro H."/>
            <person name="van Tuinen D."/>
            <person name="Becard G."/>
            <person name="Bonfante P."/>
            <person name="Paszkowski U."/>
            <person name="Shachar-Hill Y."/>
            <person name="Young J.P."/>
            <person name="Sanders I.R."/>
            <person name="Henrissat B."/>
            <person name="Rensing S.A."/>
            <person name="Grigoriev I.V."/>
            <person name="Corradi N."/>
            <person name="Roux C."/>
            <person name="Martin F."/>
        </authorList>
    </citation>
    <scope>NUCLEOTIDE SEQUENCE</scope>
    <source>
        <strain evidence="1">DAOM 197198</strain>
    </source>
</reference>
<organism evidence="1">
    <name type="scientific">Rhizophagus irregularis (strain DAOM 181602 / DAOM 197198 / MUCL 43194)</name>
    <name type="common">Arbuscular mycorrhizal fungus</name>
    <name type="synonym">Glomus intraradices</name>
    <dbReference type="NCBI Taxonomy" id="747089"/>
    <lineage>
        <taxon>Eukaryota</taxon>
        <taxon>Fungi</taxon>
        <taxon>Fungi incertae sedis</taxon>
        <taxon>Mucoromycota</taxon>
        <taxon>Glomeromycotina</taxon>
        <taxon>Glomeromycetes</taxon>
        <taxon>Glomerales</taxon>
        <taxon>Glomeraceae</taxon>
        <taxon>Rhizophagus</taxon>
    </lineage>
</organism>
<name>U9U060_RHIID</name>
<accession>U9U060</accession>
<gene>
    <name evidence="1" type="ORF">GLOINDRAFT_98030</name>
</gene>
<dbReference type="EMBL" id="KI288602">
    <property type="protein sequence ID" value="ESA08986.1"/>
    <property type="molecule type" value="Genomic_DNA"/>
</dbReference>
<evidence type="ECO:0000313" key="1">
    <source>
        <dbReference type="EMBL" id="ESA08986.1"/>
    </source>
</evidence>
<dbReference type="HOGENOM" id="CLU_2005108_0_0_1"/>
<sequence>MSILSVIIQAISYNKKKFGALYNSFALYIQLYCPPVMELYGFIYDRSREYFSGTKLEVVIDNEIHLFEKCAELRNMCKFYNKVLATVYCFLPGSTNNELKSYTPFTFTELFINNIVNKNNGTNL</sequence>